<evidence type="ECO:0000256" key="3">
    <source>
        <dbReference type="ARBA" id="ARBA00022630"/>
    </source>
</evidence>
<organism evidence="14 15">
    <name type="scientific">Marinibactrum halimedae</name>
    <dbReference type="NCBI Taxonomy" id="1444977"/>
    <lineage>
        <taxon>Bacteria</taxon>
        <taxon>Pseudomonadati</taxon>
        <taxon>Pseudomonadota</taxon>
        <taxon>Gammaproteobacteria</taxon>
        <taxon>Cellvibrionales</taxon>
        <taxon>Cellvibrionaceae</taxon>
        <taxon>Marinibactrum</taxon>
    </lineage>
</organism>
<dbReference type="PANTHER" id="PTHR13847:SF283">
    <property type="entry name" value="TRNA 5-METHYLAMINOMETHYL-2-THIOURIDINE BIOSYNTHESIS BIFUNCTIONAL PROTEIN MNMC"/>
    <property type="match status" value="1"/>
</dbReference>
<evidence type="ECO:0000313" key="14">
    <source>
        <dbReference type="EMBL" id="GLS26019.1"/>
    </source>
</evidence>
<feature type="domain" description="MnmC-like methyltransferase" evidence="13">
    <location>
        <begin position="144"/>
        <end position="282"/>
    </location>
</feature>
<evidence type="ECO:0000256" key="1">
    <source>
        <dbReference type="ARBA" id="ARBA00022490"/>
    </source>
</evidence>
<comment type="catalytic activity">
    <reaction evidence="10">
        <text>5-aminomethyl-2-thiouridine(34) in tRNA + S-adenosyl-L-methionine = 5-methylaminomethyl-2-thiouridine(34) in tRNA + S-adenosyl-L-homocysteine + H(+)</text>
        <dbReference type="Rhea" id="RHEA:19569"/>
        <dbReference type="Rhea" id="RHEA-COMP:10195"/>
        <dbReference type="Rhea" id="RHEA-COMP:10197"/>
        <dbReference type="ChEBI" id="CHEBI:15378"/>
        <dbReference type="ChEBI" id="CHEBI:57856"/>
        <dbReference type="ChEBI" id="CHEBI:59789"/>
        <dbReference type="ChEBI" id="CHEBI:74454"/>
        <dbReference type="ChEBI" id="CHEBI:74455"/>
        <dbReference type="EC" id="2.1.1.61"/>
    </reaction>
</comment>
<evidence type="ECO:0000259" key="13">
    <source>
        <dbReference type="Pfam" id="PF05430"/>
    </source>
</evidence>
<evidence type="ECO:0000256" key="4">
    <source>
        <dbReference type="ARBA" id="ARBA00022679"/>
    </source>
</evidence>
<dbReference type="NCBIfam" id="NF002481">
    <property type="entry name" value="PRK01747.1-2"/>
    <property type="match status" value="1"/>
</dbReference>
<evidence type="ECO:0000256" key="7">
    <source>
        <dbReference type="ARBA" id="ARBA00022827"/>
    </source>
</evidence>
<dbReference type="Pfam" id="PF05430">
    <property type="entry name" value="Methyltransf_30"/>
    <property type="match status" value="1"/>
</dbReference>
<evidence type="ECO:0000256" key="10">
    <source>
        <dbReference type="HAMAP-Rule" id="MF_01102"/>
    </source>
</evidence>
<dbReference type="NCBIfam" id="NF033855">
    <property type="entry name" value="tRNA_MNMC2"/>
    <property type="match status" value="1"/>
</dbReference>
<feature type="region of interest" description="tRNA (mnm(5)s(2)U34)-methyltransferase" evidence="10">
    <location>
        <begin position="1"/>
        <end position="283"/>
    </location>
</feature>
<comment type="subcellular location">
    <subcellularLocation>
        <location evidence="10">Cytoplasm</location>
    </subcellularLocation>
</comment>
<evidence type="ECO:0000256" key="2">
    <source>
        <dbReference type="ARBA" id="ARBA00022603"/>
    </source>
</evidence>
<keyword evidence="1 10" id="KW-0963">Cytoplasm</keyword>
<keyword evidence="6 10" id="KW-0819">tRNA processing</keyword>
<keyword evidence="7 10" id="KW-0274">FAD</keyword>
<dbReference type="Gene3D" id="3.50.50.60">
    <property type="entry name" value="FAD/NAD(P)-binding domain"/>
    <property type="match status" value="1"/>
</dbReference>
<dbReference type="InterPro" id="IPR006076">
    <property type="entry name" value="FAD-dep_OxRdtase"/>
</dbReference>
<proteinExistence type="inferred from homology"/>
<comment type="similarity">
    <text evidence="10">In the C-terminal section; belongs to the DAO family.</text>
</comment>
<evidence type="ECO:0000256" key="11">
    <source>
        <dbReference type="SAM" id="MobiDB-lite"/>
    </source>
</evidence>
<dbReference type="InterPro" id="IPR047785">
    <property type="entry name" value="tRNA_MNMC2"/>
</dbReference>
<dbReference type="Gene3D" id="3.40.50.150">
    <property type="entry name" value="Vaccinia Virus protein VP39"/>
    <property type="match status" value="1"/>
</dbReference>
<keyword evidence="4 10" id="KW-0808">Transferase</keyword>
<dbReference type="Pfam" id="PF01266">
    <property type="entry name" value="DAO"/>
    <property type="match status" value="1"/>
</dbReference>
<dbReference type="GO" id="GO:0032259">
    <property type="term" value="P:methylation"/>
    <property type="evidence" value="ECO:0007669"/>
    <property type="project" value="UniProtKB-KW"/>
</dbReference>
<dbReference type="InterPro" id="IPR017610">
    <property type="entry name" value="tRNA_S-uridine_synth_MnmC_C"/>
</dbReference>
<dbReference type="InterPro" id="IPR029063">
    <property type="entry name" value="SAM-dependent_MTases_sf"/>
</dbReference>
<comment type="function">
    <text evidence="10">Catalyzes the last two steps in the biosynthesis of 5-methylaminomethyl-2-thiouridine (mnm(5)s(2)U) at the wobble position (U34) in tRNA. Catalyzes the FAD-dependent demodification of cmnm(5)s(2)U34 to nm(5)s(2)U34, followed by the transfer of a methyl group from S-adenosyl-L-methionine to nm(5)s(2)U34, to form mnm(5)s(2)U34.</text>
</comment>
<evidence type="ECO:0000256" key="6">
    <source>
        <dbReference type="ARBA" id="ARBA00022694"/>
    </source>
</evidence>
<reference evidence="14 15" key="1">
    <citation type="journal article" date="2014" name="Int. J. Syst. Evol. Microbiol.">
        <title>Complete genome sequence of Corynebacterium casei LMG S-19264T (=DSM 44701T), isolated from a smear-ripened cheese.</title>
        <authorList>
            <consortium name="US DOE Joint Genome Institute (JGI-PGF)"/>
            <person name="Walter F."/>
            <person name="Albersmeier A."/>
            <person name="Kalinowski J."/>
            <person name="Ruckert C."/>
        </authorList>
    </citation>
    <scope>NUCLEOTIDE SEQUENCE [LARGE SCALE GENOMIC DNA]</scope>
    <source>
        <strain evidence="14 15">NBRC 110095</strain>
    </source>
</reference>
<comment type="caution">
    <text evidence="14">The sequence shown here is derived from an EMBL/GenBank/DDBJ whole genome shotgun (WGS) entry which is preliminary data.</text>
</comment>
<dbReference type="NCBIfam" id="TIGR03197">
    <property type="entry name" value="MnmC_Cterm"/>
    <property type="match status" value="1"/>
</dbReference>
<keyword evidence="9 10" id="KW-0511">Multifunctional enzyme</keyword>
<evidence type="ECO:0000256" key="8">
    <source>
        <dbReference type="ARBA" id="ARBA00023002"/>
    </source>
</evidence>
<dbReference type="AlphaFoldDB" id="A0AA37T5D1"/>
<keyword evidence="2 10" id="KW-0489">Methyltransferase</keyword>
<feature type="region of interest" description="Disordered" evidence="11">
    <location>
        <begin position="1"/>
        <end position="26"/>
    </location>
</feature>
<dbReference type="GO" id="GO:0016645">
    <property type="term" value="F:oxidoreductase activity, acting on the CH-NH group of donors"/>
    <property type="evidence" value="ECO:0007669"/>
    <property type="project" value="InterPro"/>
</dbReference>
<dbReference type="InterPro" id="IPR008471">
    <property type="entry name" value="MnmC-like_methylTransf"/>
</dbReference>
<dbReference type="HAMAP" id="MF_01102">
    <property type="entry name" value="MnmC"/>
    <property type="match status" value="1"/>
</dbReference>
<feature type="domain" description="FAD dependent oxidoreductase" evidence="12">
    <location>
        <begin position="331"/>
        <end position="715"/>
    </location>
</feature>
<keyword evidence="8 10" id="KW-0560">Oxidoreductase</keyword>
<dbReference type="SUPFAM" id="SSF51905">
    <property type="entry name" value="FAD/NAD(P)-binding domain"/>
    <property type="match status" value="1"/>
</dbReference>
<dbReference type="EC" id="2.1.1.61" evidence="10"/>
<comment type="cofactor">
    <cofactor evidence="10">
        <name>FAD</name>
        <dbReference type="ChEBI" id="CHEBI:57692"/>
    </cofactor>
</comment>
<dbReference type="GO" id="GO:0002098">
    <property type="term" value="P:tRNA wobble uridine modification"/>
    <property type="evidence" value="ECO:0007669"/>
    <property type="project" value="TreeGrafter"/>
</dbReference>
<dbReference type="InterPro" id="IPR023032">
    <property type="entry name" value="tRNA_MAMT_biosynth_bifunc_MnmC"/>
</dbReference>
<dbReference type="Gene3D" id="3.30.9.10">
    <property type="entry name" value="D-Amino Acid Oxidase, subunit A, domain 2"/>
    <property type="match status" value="1"/>
</dbReference>
<dbReference type="RefSeq" id="WP_232593213.1">
    <property type="nucleotide sequence ID" value="NZ_BSPD01000037.1"/>
</dbReference>
<sequence length="747" mass="82042">MTNNPTSPDSKSDTTSNTTPTASEARVEEIHLPPTASHAQLQWDEQGQPLSTLFDDVYFSKESGLEETRWVFLHHNRLAERLSELSPGDSFVVGETGFGSGLNFLAAWECWQNHAPADAHLHFVSVEKYPLPKKDLFKACALWPELSEFSQVLIQHYPRYLAKGFHRLNLSDCHRSVTLTLIVDDAISGLKALLANEHPAFIGPFAGRAVDAWFLDGFAPAKNPQMWQPELFSTLASLSHSGTTLATFTAAGVVKRGLADAGFTLKKVPGFGRKREMLTAFMTEPPARPAAETFKQAAYSSANPIPWMDLDKTSTEHLSTSQYAAPKDCTVAIIGAGLAGATTARALAERGFNVDVFEQHAAPGAEASGNPQGVLYTKPSHKEETLAQFNTQALQFAERFYTPFWADTQQYFGERCGVLHLAHSDKLHQLYEQVAAYYGSHQDLLEWVDANQASRIAGIPLEHAALYFPYAGWLSPPRLCESLLCHPNIRTRYSQNIRSIQRLETKEKSNHTHHWQIVDKLTNPIATAAIVVVATANQTPFFPFAADLPLKPIRGQVSMANASPTSAALKTVLCGDGYIAPAQSINASGQHTDAIDSIHCLGATFDLKSTDPQVRPEDHQRNWDNLHTSSPELAESLTCNGEGRVAFRCTTPDYLPLVGPAPISDEFKTRFALMSKNARAEIPLTGAYYPGLFMNVGHGSRGLAYTPICAELIAAYINGEPNPIGKPTSDALHPARFLIRDIKRRKS</sequence>
<comment type="similarity">
    <text evidence="10">In the N-terminal section; belongs to the methyltransferase superfamily. tRNA (mnm(5)s(2)U34)-methyltransferase family.</text>
</comment>
<dbReference type="InterPro" id="IPR036188">
    <property type="entry name" value="FAD/NAD-bd_sf"/>
</dbReference>
<accession>A0AA37T5D1</accession>
<dbReference type="GO" id="GO:0005737">
    <property type="term" value="C:cytoplasm"/>
    <property type="evidence" value="ECO:0007669"/>
    <property type="project" value="UniProtKB-SubCell"/>
</dbReference>
<keyword evidence="5 10" id="KW-0949">S-adenosyl-L-methionine</keyword>
<dbReference type="Proteomes" id="UP001156870">
    <property type="component" value="Unassembled WGS sequence"/>
</dbReference>
<evidence type="ECO:0000256" key="9">
    <source>
        <dbReference type="ARBA" id="ARBA00023268"/>
    </source>
</evidence>
<gene>
    <name evidence="10 14" type="primary">mnmC</name>
    <name evidence="14" type="ORF">GCM10007877_17340</name>
</gene>
<dbReference type="PANTHER" id="PTHR13847">
    <property type="entry name" value="SARCOSINE DEHYDROGENASE-RELATED"/>
    <property type="match status" value="1"/>
</dbReference>
<protein>
    <recommendedName>
        <fullName evidence="10">tRNA 5-methylaminomethyl-2-thiouridine biosynthesis bifunctional protein MnmC</fullName>
        <shortName evidence="10">tRNA mnm(5)s(2)U biosynthesis bifunctional protein</shortName>
    </recommendedName>
    <domain>
        <recommendedName>
            <fullName evidence="10">tRNA (mnm(5)s(2)U34)-methyltransferase</fullName>
            <ecNumber evidence="10">2.1.1.61</ecNumber>
        </recommendedName>
    </domain>
    <domain>
        <recommendedName>
            <fullName evidence="10">FAD-dependent cmnm(5)s(2)U34 oxidoreductase</fullName>
            <ecNumber evidence="10">1.5.-.-</ecNumber>
        </recommendedName>
    </domain>
</protein>
<keyword evidence="3 10" id="KW-0285">Flavoprotein</keyword>
<feature type="region of interest" description="FAD-dependent cmnm(5)s(2)U34 oxidoreductase" evidence="10">
    <location>
        <begin position="334"/>
        <end position="747"/>
    </location>
</feature>
<evidence type="ECO:0000313" key="15">
    <source>
        <dbReference type="Proteomes" id="UP001156870"/>
    </source>
</evidence>
<evidence type="ECO:0000259" key="12">
    <source>
        <dbReference type="Pfam" id="PF01266"/>
    </source>
</evidence>
<dbReference type="EMBL" id="BSPD01000037">
    <property type="protein sequence ID" value="GLS26019.1"/>
    <property type="molecule type" value="Genomic_DNA"/>
</dbReference>
<name>A0AA37T5D1_9GAMM</name>
<keyword evidence="15" id="KW-1185">Reference proteome</keyword>
<dbReference type="EC" id="1.5.-.-" evidence="10"/>
<feature type="compositionally biased region" description="Low complexity" evidence="11">
    <location>
        <begin position="1"/>
        <end position="21"/>
    </location>
</feature>
<dbReference type="GO" id="GO:0004808">
    <property type="term" value="F:tRNA (5-methylaminomethyl-2-thiouridylate)(34)-methyltransferase activity"/>
    <property type="evidence" value="ECO:0007669"/>
    <property type="project" value="UniProtKB-EC"/>
</dbReference>
<evidence type="ECO:0000256" key="5">
    <source>
        <dbReference type="ARBA" id="ARBA00022691"/>
    </source>
</evidence>
<dbReference type="GO" id="GO:0050660">
    <property type="term" value="F:flavin adenine dinucleotide binding"/>
    <property type="evidence" value="ECO:0007669"/>
    <property type="project" value="UniProtKB-UniRule"/>
</dbReference>